<dbReference type="GO" id="GO:0008757">
    <property type="term" value="F:S-adenosylmethionine-dependent methyltransferase activity"/>
    <property type="evidence" value="ECO:0007669"/>
    <property type="project" value="TreeGrafter"/>
</dbReference>
<dbReference type="GO" id="GO:0008276">
    <property type="term" value="F:protein methyltransferase activity"/>
    <property type="evidence" value="ECO:0007669"/>
    <property type="project" value="TreeGrafter"/>
</dbReference>
<dbReference type="SUPFAM" id="SSF53335">
    <property type="entry name" value="S-adenosyl-L-methionine-dependent methyltransferases"/>
    <property type="match status" value="1"/>
</dbReference>
<dbReference type="InterPro" id="IPR052190">
    <property type="entry name" value="Euk-Arch_PrmC-MTase"/>
</dbReference>
<dbReference type="GO" id="GO:0003676">
    <property type="term" value="F:nucleic acid binding"/>
    <property type="evidence" value="ECO:0007669"/>
    <property type="project" value="InterPro"/>
</dbReference>
<protein>
    <recommendedName>
        <fullName evidence="5">Methyltransferase small domain-containing protein</fullName>
    </recommendedName>
</protein>
<dbReference type="InterPro" id="IPR007848">
    <property type="entry name" value="Small_mtfrase_dom"/>
</dbReference>
<evidence type="ECO:0000313" key="7">
    <source>
        <dbReference type="Proteomes" id="UP000029725"/>
    </source>
</evidence>
<evidence type="ECO:0000256" key="1">
    <source>
        <dbReference type="ARBA" id="ARBA00006149"/>
    </source>
</evidence>
<keyword evidence="7" id="KW-1185">Reference proteome</keyword>
<comment type="similarity">
    <text evidence="1">Belongs to the eukaryotic/archaeal PrmC-related family.</text>
</comment>
<dbReference type="PANTHER" id="PTHR45875:SF1">
    <property type="entry name" value="METHYLTRANSFERASE N6AMT1"/>
    <property type="match status" value="1"/>
</dbReference>
<accession>A0A098VR02</accession>
<dbReference type="GO" id="GO:0032259">
    <property type="term" value="P:methylation"/>
    <property type="evidence" value="ECO:0007669"/>
    <property type="project" value="UniProtKB-KW"/>
</dbReference>
<organism evidence="6 7">
    <name type="scientific">Mitosporidium daphniae</name>
    <dbReference type="NCBI Taxonomy" id="1485682"/>
    <lineage>
        <taxon>Eukaryota</taxon>
        <taxon>Fungi</taxon>
        <taxon>Fungi incertae sedis</taxon>
        <taxon>Microsporidia</taxon>
        <taxon>Mitosporidium</taxon>
    </lineage>
</organism>
<dbReference type="PROSITE" id="PS00092">
    <property type="entry name" value="N6_MTASE"/>
    <property type="match status" value="1"/>
</dbReference>
<evidence type="ECO:0000256" key="3">
    <source>
        <dbReference type="ARBA" id="ARBA00022679"/>
    </source>
</evidence>
<dbReference type="OrthoDB" id="406152at2759"/>
<reference evidence="6 7" key="1">
    <citation type="submission" date="2014-04" db="EMBL/GenBank/DDBJ databases">
        <title>A new species of microsporidia sheds light on the evolution of extreme parasitism.</title>
        <authorList>
            <person name="Haag K.L."/>
            <person name="James T.Y."/>
            <person name="Larsson R."/>
            <person name="Schaer T.M."/>
            <person name="Refardt D."/>
            <person name="Pombert J.-F."/>
            <person name="Ebert D."/>
        </authorList>
    </citation>
    <scope>NUCLEOTIDE SEQUENCE [LARGE SCALE GENOMIC DNA]</scope>
    <source>
        <strain evidence="6 7">UGP3</strain>
        <tissue evidence="6">Spores</tissue>
    </source>
</reference>
<evidence type="ECO:0000259" key="5">
    <source>
        <dbReference type="Pfam" id="PF05175"/>
    </source>
</evidence>
<dbReference type="InterPro" id="IPR002052">
    <property type="entry name" value="DNA_methylase_N6_adenine_CS"/>
</dbReference>
<dbReference type="Pfam" id="PF05175">
    <property type="entry name" value="MTS"/>
    <property type="match status" value="1"/>
</dbReference>
<feature type="domain" description="Methyltransferase small" evidence="5">
    <location>
        <begin position="41"/>
        <end position="120"/>
    </location>
</feature>
<dbReference type="GO" id="GO:0035657">
    <property type="term" value="C:eRF1 methyltransferase complex"/>
    <property type="evidence" value="ECO:0007669"/>
    <property type="project" value="TreeGrafter"/>
</dbReference>
<evidence type="ECO:0000313" key="6">
    <source>
        <dbReference type="EMBL" id="KGG51254.1"/>
    </source>
</evidence>
<evidence type="ECO:0000256" key="2">
    <source>
        <dbReference type="ARBA" id="ARBA00022603"/>
    </source>
</evidence>
<dbReference type="CDD" id="cd02440">
    <property type="entry name" value="AdoMet_MTases"/>
    <property type="match status" value="1"/>
</dbReference>
<dbReference type="RefSeq" id="XP_013237681.1">
    <property type="nucleotide sequence ID" value="XM_013382227.1"/>
</dbReference>
<keyword evidence="2" id="KW-0489">Methyltransferase</keyword>
<comment type="caution">
    <text evidence="6">The sequence shown here is derived from an EMBL/GenBank/DDBJ whole genome shotgun (WGS) entry which is preliminary data.</text>
</comment>
<dbReference type="InterPro" id="IPR029063">
    <property type="entry name" value="SAM-dependent_MTases_sf"/>
</dbReference>
<dbReference type="GeneID" id="25259813"/>
<dbReference type="HOGENOM" id="CLU_1354923_0_0_1"/>
<dbReference type="EMBL" id="JMKJ01000333">
    <property type="protein sequence ID" value="KGG51254.1"/>
    <property type="molecule type" value="Genomic_DNA"/>
</dbReference>
<dbReference type="AlphaFoldDB" id="A0A098VR02"/>
<sequence>MAYTSLQVRSSHQNFIEDSYLLLDAIEALYSTPTSHIPVLALEIGTGSGIISAFVKGILKGNTFVLGIDIHLKAIEASHHCALLNRCQINLVNADALTCGFRQASLFDLIVCNPPYVPTTEEELLDAVGLEKSWAGGPTSGTNSMISYLLSQGVLESMLSPIGGTFLLLVESANRPMDLIARFLNCHSPEHWCIDVHFRAYL</sequence>
<proteinExistence type="inferred from homology"/>
<dbReference type="PANTHER" id="PTHR45875">
    <property type="entry name" value="METHYLTRANSFERASE N6AMT1"/>
    <property type="match status" value="1"/>
</dbReference>
<gene>
    <name evidence="6" type="ORF">DI09_3p160</name>
</gene>
<dbReference type="Gene3D" id="3.40.50.150">
    <property type="entry name" value="Vaccinia Virus protein VP39"/>
    <property type="match status" value="1"/>
</dbReference>
<dbReference type="VEuPathDB" id="MicrosporidiaDB:DI09_3p160"/>
<evidence type="ECO:0000256" key="4">
    <source>
        <dbReference type="ARBA" id="ARBA00022691"/>
    </source>
</evidence>
<keyword evidence="3" id="KW-0808">Transferase</keyword>
<keyword evidence="4" id="KW-0949">S-adenosyl-L-methionine</keyword>
<name>A0A098VR02_9MICR</name>
<dbReference type="Proteomes" id="UP000029725">
    <property type="component" value="Unassembled WGS sequence"/>
</dbReference>